<accession>A0ABR4YK98</accession>
<evidence type="ECO:0000313" key="2">
    <source>
        <dbReference type="EMBL" id="KHE42669.1"/>
    </source>
</evidence>
<evidence type="ECO:0000256" key="1">
    <source>
        <dbReference type="SAM" id="SignalP"/>
    </source>
</evidence>
<keyword evidence="1" id="KW-0732">Signal</keyword>
<proteinExistence type="predicted"/>
<feature type="chain" id="PRO_5046774698" evidence="1">
    <location>
        <begin position="22"/>
        <end position="767"/>
    </location>
</feature>
<feature type="signal peptide" evidence="1">
    <location>
        <begin position="1"/>
        <end position="21"/>
    </location>
</feature>
<keyword evidence="3" id="KW-1185">Reference proteome</keyword>
<sequence length="767" mass="82201">MCGLCTAVTAAAVLLSSCTQGPEPVGPQSGMTIRATTEVTRTALGADYSVVWNEGDSFLLMNDSGGSSVFGLTEGAGERSATFTGDWLDAGSDGMYYAAYPAAGAVYDSGSVAMEIPAEQPYAAGTFASGCNPMVASGSDPESGLAFRNVFGLLELRITGSTVLSKLMLTSNTDLSEQALNLSGRMYFGADGSFVGYAKTEQTARSVTVTGIDTQLSDTPLSVYVAVPPAEYDALTVRLFDKEGGYVERTLASPITVARNTVLPVEGLVFDGAEKTGAVIMTIDQKNYSPYRMLVNFVMAEGCASFIPGYVEKAVLEQWFADNAGHTMEEFILANQAYQEQFGDIPGEFSVEPETEYVVYAQPYDADHRPLEPVTETYRTKALVRSGERMTGSYAWLAADLLELRFEFSSPAVERYWLAVYAGADYENVFKEEYEDELRGVLSVGSVFPATEAVQTLAVPSGKADRYVVLAVPESADGIGELCTFTVEVQRSAAALSSLDVDASDRSFVVRFVNDGSAYVRFGAFQGGVSDEDLKATLAGGGNLLEFESESASVEREFVNFKPLTDYTVAALAFDADGVAGGFYRADFTTLDLIPGEDSEAYRKYIGTWALTFYTDAAKANGPYWQPVTVREEVVGKSYLVSGLMNSVSGTVVTDDAVRAYFTDGRIEFAGGTPVAAAGANVTFEPFTSGMYIGNGYSLYGTWSADGVSFDESWDSYDVIGYAFWNNDAGAQVDILFFYPSLLPQTSGGMASTESFVPQPPVSPGWK</sequence>
<name>A0ABR4YK98_9BACT</name>
<gene>
    <name evidence="2" type="ORF">LG35_03520</name>
</gene>
<organism evidence="2 3">
    <name type="scientific">Alistipes inops</name>
    <dbReference type="NCBI Taxonomy" id="1501391"/>
    <lineage>
        <taxon>Bacteria</taxon>
        <taxon>Pseudomonadati</taxon>
        <taxon>Bacteroidota</taxon>
        <taxon>Bacteroidia</taxon>
        <taxon>Bacteroidales</taxon>
        <taxon>Rikenellaceae</taxon>
        <taxon>Alistipes</taxon>
    </lineage>
</organism>
<dbReference type="EMBL" id="JRGF01000003">
    <property type="protein sequence ID" value="KHE42669.1"/>
    <property type="molecule type" value="Genomic_DNA"/>
</dbReference>
<reference evidence="2 3" key="1">
    <citation type="submission" date="2014-09" db="EMBL/GenBank/DDBJ databases">
        <title>Alistipes sp. 627, sp. nov., a novel member of the family Rikenellaceae isolated from human faeces.</title>
        <authorList>
            <person name="Shkoporov A.N."/>
            <person name="Chaplin A.V."/>
            <person name="Motuzova O.V."/>
            <person name="Kafarskaia L.I."/>
            <person name="Khokhlova E.V."/>
            <person name="Efimov B.A."/>
        </authorList>
    </citation>
    <scope>NUCLEOTIDE SEQUENCE [LARGE SCALE GENOMIC DNA]</scope>
    <source>
        <strain evidence="2 3">627</strain>
    </source>
</reference>
<evidence type="ECO:0000313" key="3">
    <source>
        <dbReference type="Proteomes" id="UP000030889"/>
    </source>
</evidence>
<protein>
    <submittedName>
        <fullName evidence="2">Uncharacterized protein</fullName>
    </submittedName>
</protein>
<dbReference type="Proteomes" id="UP000030889">
    <property type="component" value="Unassembled WGS sequence"/>
</dbReference>
<comment type="caution">
    <text evidence="2">The sequence shown here is derived from an EMBL/GenBank/DDBJ whole genome shotgun (WGS) entry which is preliminary data.</text>
</comment>